<evidence type="ECO:0000256" key="5">
    <source>
        <dbReference type="ARBA" id="ARBA00023027"/>
    </source>
</evidence>
<protein>
    <submittedName>
        <fullName evidence="11">3-hydroxyacyl-CoA dehydrogenase</fullName>
        <ecNumber evidence="11">1.1.1.35</ecNumber>
    </submittedName>
</protein>
<dbReference type="Pfam" id="PF02737">
    <property type="entry name" value="3HCDH_N"/>
    <property type="match status" value="1"/>
</dbReference>
<evidence type="ECO:0000256" key="4">
    <source>
        <dbReference type="ARBA" id="ARBA00023002"/>
    </source>
</evidence>
<evidence type="ECO:0000256" key="3">
    <source>
        <dbReference type="ARBA" id="ARBA00022832"/>
    </source>
</evidence>
<evidence type="ECO:0000256" key="1">
    <source>
        <dbReference type="ARBA" id="ARBA00005005"/>
    </source>
</evidence>
<dbReference type="NCBIfam" id="NF006143">
    <property type="entry name" value="PRK08293.1"/>
    <property type="match status" value="1"/>
</dbReference>
<dbReference type="Gene3D" id="3.40.50.720">
    <property type="entry name" value="NAD(P)-binding Rossmann-like Domain"/>
    <property type="match status" value="1"/>
</dbReference>
<keyword evidence="5" id="KW-0520">NAD</keyword>
<gene>
    <name evidence="11" type="ORF">ESZ54_00425</name>
</gene>
<evidence type="ECO:0000313" key="11">
    <source>
        <dbReference type="EMBL" id="THB62438.1"/>
    </source>
</evidence>
<evidence type="ECO:0000256" key="7">
    <source>
        <dbReference type="ARBA" id="ARBA00049556"/>
    </source>
</evidence>
<dbReference type="GO" id="GO:0003857">
    <property type="term" value="F:(3S)-3-hydroxyacyl-CoA dehydrogenase (NAD+) activity"/>
    <property type="evidence" value="ECO:0007669"/>
    <property type="project" value="UniProtKB-EC"/>
</dbReference>
<dbReference type="InterPro" id="IPR013328">
    <property type="entry name" value="6PGD_dom2"/>
</dbReference>
<dbReference type="InterPro" id="IPR036291">
    <property type="entry name" value="NAD(P)-bd_dom_sf"/>
</dbReference>
<dbReference type="InterPro" id="IPR008927">
    <property type="entry name" value="6-PGluconate_DH-like_C_sf"/>
</dbReference>
<keyword evidence="4 11" id="KW-0560">Oxidoreductase</keyword>
<dbReference type="GO" id="GO:0070403">
    <property type="term" value="F:NAD+ binding"/>
    <property type="evidence" value="ECO:0007669"/>
    <property type="project" value="InterPro"/>
</dbReference>
<dbReference type="EC" id="1.1.1.35" evidence="11"/>
<comment type="pathway">
    <text evidence="2">Lipid metabolism; butanoate metabolism.</text>
</comment>
<comment type="caution">
    <text evidence="11">The sequence shown here is derived from an EMBL/GenBank/DDBJ whole genome shotgun (WGS) entry which is preliminary data.</text>
</comment>
<dbReference type="Gene3D" id="1.10.1040.10">
    <property type="entry name" value="N-(1-d-carboxylethyl)-l-norvaline Dehydrogenase, domain 2"/>
    <property type="match status" value="1"/>
</dbReference>
<feature type="site" description="Important for catalytic activity" evidence="8">
    <location>
        <position position="141"/>
    </location>
</feature>
<name>A0A4S3B6Y9_9ENTE</name>
<dbReference type="InterPro" id="IPR006176">
    <property type="entry name" value="3-OHacyl-CoA_DH_NAD-bd"/>
</dbReference>
<reference evidence="11 12" key="1">
    <citation type="submission" date="2019-01" db="EMBL/GenBank/DDBJ databases">
        <title>Vagococcus silagei sp. nov. isolated from brewer's grain.</title>
        <authorList>
            <person name="Guu J.-R."/>
        </authorList>
    </citation>
    <scope>NUCLEOTIDE SEQUENCE [LARGE SCALE GENOMIC DNA]</scope>
    <source>
        <strain evidence="11 12">2B-2</strain>
    </source>
</reference>
<dbReference type="PANTHER" id="PTHR43561:SF3">
    <property type="entry name" value="HYDROXYACYL-COENZYME A DEHYDROGENASE, MITOCHONDRIAL"/>
    <property type="match status" value="1"/>
</dbReference>
<keyword evidence="12" id="KW-1185">Reference proteome</keyword>
<accession>A0A4S3B6Y9</accession>
<evidence type="ECO:0000259" key="9">
    <source>
        <dbReference type="Pfam" id="PF00725"/>
    </source>
</evidence>
<feature type="domain" description="3-hydroxyacyl-CoA dehydrogenase NAD binding" evidence="10">
    <location>
        <begin position="5"/>
        <end position="182"/>
    </location>
</feature>
<dbReference type="InterPro" id="IPR052242">
    <property type="entry name" value="Mito_3-hydroxyacyl-CoA_DH"/>
</dbReference>
<evidence type="ECO:0000313" key="12">
    <source>
        <dbReference type="Proteomes" id="UP000310506"/>
    </source>
</evidence>
<dbReference type="GO" id="GO:0006635">
    <property type="term" value="P:fatty acid beta-oxidation"/>
    <property type="evidence" value="ECO:0007669"/>
    <property type="project" value="TreeGrafter"/>
</dbReference>
<evidence type="ECO:0000256" key="8">
    <source>
        <dbReference type="PIRSR" id="PIRSR000105-1"/>
    </source>
</evidence>
<dbReference type="SUPFAM" id="SSF51735">
    <property type="entry name" value="NAD(P)-binding Rossmann-fold domains"/>
    <property type="match status" value="1"/>
</dbReference>
<comment type="pathway">
    <text evidence="1">Lipid metabolism; fatty acid beta-oxidation.</text>
</comment>
<dbReference type="SUPFAM" id="SSF48179">
    <property type="entry name" value="6-phosphogluconate dehydrogenase C-terminal domain-like"/>
    <property type="match status" value="1"/>
</dbReference>
<dbReference type="PIRSF" id="PIRSF000105">
    <property type="entry name" value="HCDH"/>
    <property type="match status" value="1"/>
</dbReference>
<comment type="catalytic activity">
    <reaction evidence="7">
        <text>a (3S)-3-hydroxyacyl-CoA + NAD(+) = a 3-oxoacyl-CoA + NADH + H(+)</text>
        <dbReference type="Rhea" id="RHEA:22432"/>
        <dbReference type="ChEBI" id="CHEBI:15378"/>
        <dbReference type="ChEBI" id="CHEBI:57318"/>
        <dbReference type="ChEBI" id="CHEBI:57540"/>
        <dbReference type="ChEBI" id="CHEBI:57945"/>
        <dbReference type="ChEBI" id="CHEBI:90726"/>
        <dbReference type="EC" id="1.1.1.35"/>
    </reaction>
</comment>
<dbReference type="AlphaFoldDB" id="A0A4S3B6Y9"/>
<dbReference type="EMBL" id="SDGV01000001">
    <property type="protein sequence ID" value="THB62438.1"/>
    <property type="molecule type" value="Genomic_DNA"/>
</dbReference>
<dbReference type="InterPro" id="IPR006108">
    <property type="entry name" value="3HC_DH_C"/>
</dbReference>
<feature type="domain" description="3-hydroxyacyl-CoA dehydrogenase C-terminal" evidence="9">
    <location>
        <begin position="188"/>
        <end position="282"/>
    </location>
</feature>
<evidence type="ECO:0000256" key="2">
    <source>
        <dbReference type="ARBA" id="ARBA00005086"/>
    </source>
</evidence>
<keyword evidence="3" id="KW-0276">Fatty acid metabolism</keyword>
<dbReference type="OrthoDB" id="9771883at2"/>
<dbReference type="InterPro" id="IPR022694">
    <property type="entry name" value="3-OHacyl-CoA_DH"/>
</dbReference>
<evidence type="ECO:0000259" key="10">
    <source>
        <dbReference type="Pfam" id="PF02737"/>
    </source>
</evidence>
<evidence type="ECO:0000256" key="6">
    <source>
        <dbReference type="ARBA" id="ARBA00023098"/>
    </source>
</evidence>
<dbReference type="RefSeq" id="WP_136135823.1">
    <property type="nucleotide sequence ID" value="NZ_SDGV01000001.1"/>
</dbReference>
<organism evidence="11 12">
    <name type="scientific">Vagococcus silagei</name>
    <dbReference type="NCBI Taxonomy" id="2508885"/>
    <lineage>
        <taxon>Bacteria</taxon>
        <taxon>Bacillati</taxon>
        <taxon>Bacillota</taxon>
        <taxon>Bacilli</taxon>
        <taxon>Lactobacillales</taxon>
        <taxon>Enterococcaceae</taxon>
        <taxon>Vagococcus</taxon>
    </lineage>
</organism>
<keyword evidence="6" id="KW-0443">Lipid metabolism</keyword>
<dbReference type="PANTHER" id="PTHR43561">
    <property type="match status" value="1"/>
</dbReference>
<dbReference type="Pfam" id="PF00725">
    <property type="entry name" value="3HCDH"/>
    <property type="match status" value="1"/>
</dbReference>
<sequence>MEFKNVTVIGSGVLGSQIAFQIAYSGFQVVVNDINDEVLEKAKERIKTLTQSYKQDLKASDAELELALNRMTYTSDLGDAVKEADIVIEAVPEVREIKINLYQRVNELAPKHTVIATNTSTFLPSDFADETGRPEQFIALHFANHIWVNNTAEIQGSAKTSPEVFDSVVAFAKEIGMVALPLHKEYPGYILNALLVPFLKAGENLMVKGIADPETVDKTWMIATKAPRGPFAILDIVGLNTAYNIALSEDTDDARATAAYLKEHYIDKGKLGVQTGEGFYKYPNPSYLEKDFLN</sequence>
<dbReference type="Proteomes" id="UP000310506">
    <property type="component" value="Unassembled WGS sequence"/>
</dbReference>
<proteinExistence type="predicted"/>